<reference evidence="1" key="1">
    <citation type="submission" date="2023-02" db="EMBL/GenBank/DDBJ databases">
        <title>Georgenia sp.10Sc9-8, isolated from a soil sample collected from the Taklamakan desert.</title>
        <authorList>
            <person name="Liu S."/>
        </authorList>
    </citation>
    <scope>NUCLEOTIDE SEQUENCE</scope>
    <source>
        <strain evidence="1">10Sc9-8</strain>
    </source>
</reference>
<evidence type="ECO:0008006" key="3">
    <source>
        <dbReference type="Google" id="ProtNLM"/>
    </source>
</evidence>
<evidence type="ECO:0000313" key="2">
    <source>
        <dbReference type="Proteomes" id="UP001165561"/>
    </source>
</evidence>
<organism evidence="1 2">
    <name type="scientific">Georgenia halotolerans</name>
    <dbReference type="NCBI Taxonomy" id="3028317"/>
    <lineage>
        <taxon>Bacteria</taxon>
        <taxon>Bacillati</taxon>
        <taxon>Actinomycetota</taxon>
        <taxon>Actinomycetes</taxon>
        <taxon>Micrococcales</taxon>
        <taxon>Bogoriellaceae</taxon>
        <taxon>Georgenia</taxon>
    </lineage>
</organism>
<sequence>MARFLWDAADLFVLGHECAHFEMSHRGPPRPALTRLGAARAANCYGQELQADELGLSISSWSLHSSREADTAVSSLGAWMFFAAWEAYELSTAILAAGSRARGERDLAQRRAVKDLDAYPPLRERKAQLFRTVKASGAVDPAVLTRLWWCFDIALQYLLTYTAAHAEVMVGKVGTAAVPSLPPTPTHGPGVRA</sequence>
<keyword evidence="2" id="KW-1185">Reference proteome</keyword>
<evidence type="ECO:0000313" key="1">
    <source>
        <dbReference type="EMBL" id="MDD9206357.1"/>
    </source>
</evidence>
<comment type="caution">
    <text evidence="1">The sequence shown here is derived from an EMBL/GenBank/DDBJ whole genome shotgun (WGS) entry which is preliminary data.</text>
</comment>
<protein>
    <recommendedName>
        <fullName evidence="3">Peptidase M48 domain-containing protein</fullName>
    </recommendedName>
</protein>
<name>A0ABT5TWB4_9MICO</name>
<dbReference type="EMBL" id="JARACI010000860">
    <property type="protein sequence ID" value="MDD9206357.1"/>
    <property type="molecule type" value="Genomic_DNA"/>
</dbReference>
<gene>
    <name evidence="1" type="ORF">PU560_07735</name>
</gene>
<accession>A0ABT5TWB4</accession>
<dbReference type="Proteomes" id="UP001165561">
    <property type="component" value="Unassembled WGS sequence"/>
</dbReference>
<proteinExistence type="predicted"/>